<dbReference type="CDD" id="cd00215">
    <property type="entry name" value="PTS_IIA_lac"/>
    <property type="match status" value="1"/>
</dbReference>
<dbReference type="RefSeq" id="WP_323869329.1">
    <property type="nucleotide sequence ID" value="NZ_JACXBF010000382.1"/>
</dbReference>
<dbReference type="Proteomes" id="UP001193920">
    <property type="component" value="Unassembled WGS sequence"/>
</dbReference>
<dbReference type="GO" id="GO:0046872">
    <property type="term" value="F:metal ion binding"/>
    <property type="evidence" value="ECO:0007669"/>
    <property type="project" value="UniProtKB-KW"/>
</dbReference>
<feature type="binding site" evidence="6">
    <location>
        <position position="85"/>
    </location>
    <ligand>
        <name>Mg(2+)</name>
        <dbReference type="ChEBI" id="CHEBI:18420"/>
        <note>ligand shared between all trimeric partners</note>
    </ligand>
</feature>
<organism evidence="8">
    <name type="scientific">Xenorhabdus szentirmaii</name>
    <dbReference type="NCBI Taxonomy" id="290112"/>
    <lineage>
        <taxon>Bacteria</taxon>
        <taxon>Pseudomonadati</taxon>
        <taxon>Pseudomonadota</taxon>
        <taxon>Gammaproteobacteria</taxon>
        <taxon>Enterobacterales</taxon>
        <taxon>Morganellaceae</taxon>
        <taxon>Xenorhabdus</taxon>
    </lineage>
</organism>
<name>A0AAW3YU52_9GAMM</name>
<accession>A0AAW3YU52</accession>
<dbReference type="InterPro" id="IPR003188">
    <property type="entry name" value="PTS_IIA_lac/cel"/>
</dbReference>
<proteinExistence type="predicted"/>
<dbReference type="Gene3D" id="1.20.58.80">
    <property type="entry name" value="Phosphotransferase system, lactose/cellobiose-type IIA subunit"/>
    <property type="match status" value="1"/>
</dbReference>
<keyword evidence="3" id="KW-0808">Transferase</keyword>
<keyword evidence="6" id="KW-0460">Magnesium</keyword>
<protein>
    <submittedName>
        <fullName evidence="8">PTS lactose/cellobiose transporter subunit IIA</fullName>
    </submittedName>
</protein>
<keyword evidence="6" id="KW-0479">Metal-binding</keyword>
<dbReference type="InterPro" id="IPR036542">
    <property type="entry name" value="PTS_IIA_lac/cel_sf"/>
</dbReference>
<evidence type="ECO:0000256" key="2">
    <source>
        <dbReference type="ARBA" id="ARBA00022597"/>
    </source>
</evidence>
<dbReference type="Pfam" id="PF02255">
    <property type="entry name" value="PTS_IIA"/>
    <property type="match status" value="1"/>
</dbReference>
<comment type="caution">
    <text evidence="8">The sequence shown here is derived from an EMBL/GenBank/DDBJ whole genome shotgun (WGS) entry which is preliminary data.</text>
</comment>
<evidence type="ECO:0000313" key="8">
    <source>
        <dbReference type="EMBL" id="MBD2801697.1"/>
    </source>
</evidence>
<evidence type="ECO:0000256" key="3">
    <source>
        <dbReference type="ARBA" id="ARBA00022679"/>
    </source>
</evidence>
<evidence type="ECO:0000256" key="7">
    <source>
        <dbReference type="PROSITE-ProRule" id="PRU00418"/>
    </source>
</evidence>
<keyword evidence="2" id="KW-0762">Sugar transport</keyword>
<keyword evidence="4" id="KW-0598">Phosphotransferase system</keyword>
<dbReference type="PANTHER" id="PTHR34382">
    <property type="entry name" value="PTS SYSTEM N,N'-DIACETYLCHITOBIOSE-SPECIFIC EIIA COMPONENT"/>
    <property type="match status" value="1"/>
</dbReference>
<keyword evidence="1" id="KW-0813">Transport</keyword>
<evidence type="ECO:0000256" key="1">
    <source>
        <dbReference type="ARBA" id="ARBA00022448"/>
    </source>
</evidence>
<comment type="cofactor">
    <cofactor evidence="6">
        <name>Mg(2+)</name>
        <dbReference type="ChEBI" id="CHEBI:18420"/>
    </cofactor>
    <text evidence="6">Binds 1 Mg(2+) ion per trimer.</text>
</comment>
<feature type="modified residue" description="Phosphohistidine; by HPr" evidence="7">
    <location>
        <position position="82"/>
    </location>
</feature>
<dbReference type="PIRSF" id="PIRSF000699">
    <property type="entry name" value="PTS_IILac_III"/>
    <property type="match status" value="1"/>
</dbReference>
<dbReference type="PANTHER" id="PTHR34382:SF7">
    <property type="entry name" value="PTS SYSTEM N,N'-DIACETYLCHITOBIOSE-SPECIFIC EIIA COMPONENT"/>
    <property type="match status" value="1"/>
</dbReference>
<evidence type="ECO:0000256" key="6">
    <source>
        <dbReference type="PIRSR" id="PIRSR000699-2"/>
    </source>
</evidence>
<dbReference type="GO" id="GO:0009401">
    <property type="term" value="P:phosphoenolpyruvate-dependent sugar phosphotransferase system"/>
    <property type="evidence" value="ECO:0007669"/>
    <property type="project" value="UniProtKB-KW"/>
</dbReference>
<dbReference type="AlphaFoldDB" id="A0AAW3YU52"/>
<sequence>MSTDYEQSLFEQQVIELLVHAGSARSSALMALQQAKEGSFQQAKRLMEESRQETRAAHVIQTKLIGMDEGCGKLPVNLITVHAQDHLMNAMVIQDLANHIIDLYQRLPVLGGLVNQSIIEKGQ</sequence>
<dbReference type="GO" id="GO:0016740">
    <property type="term" value="F:transferase activity"/>
    <property type="evidence" value="ECO:0007669"/>
    <property type="project" value="UniProtKB-KW"/>
</dbReference>
<dbReference type="EMBL" id="JACXBF010000382">
    <property type="protein sequence ID" value="MBD2801697.1"/>
    <property type="molecule type" value="Genomic_DNA"/>
</dbReference>
<evidence type="ECO:0000256" key="5">
    <source>
        <dbReference type="PIRSR" id="PIRSR000699-1"/>
    </source>
</evidence>
<feature type="active site" description="Tele-phosphohistidine intermediate" evidence="5">
    <location>
        <position position="82"/>
    </location>
</feature>
<evidence type="ECO:0000256" key="4">
    <source>
        <dbReference type="ARBA" id="ARBA00022683"/>
    </source>
</evidence>
<dbReference type="PROSITE" id="PS51095">
    <property type="entry name" value="PTS_EIIA_TYPE_3"/>
    <property type="match status" value="1"/>
</dbReference>
<gene>
    <name evidence="8" type="ORF">ID854_14895</name>
</gene>
<reference evidence="8" key="1">
    <citation type="submission" date="2020-09" db="EMBL/GenBank/DDBJ databases">
        <authorList>
            <person name="Palma L."/>
            <person name="Caballero P."/>
            <person name="Berry C."/>
            <person name="Del Valle E."/>
        </authorList>
    </citation>
    <scope>NUCLEOTIDE SEQUENCE</scope>
    <source>
        <strain evidence="8">M</strain>
    </source>
</reference>
<dbReference type="SUPFAM" id="SSF46973">
    <property type="entry name" value="Enzyme IIa from lactose specific PTS, IIa-lac"/>
    <property type="match status" value="1"/>
</dbReference>
<reference evidence="8" key="2">
    <citation type="journal article" date="2024" name="Toxins">
        <title>Genome Sequence Analysis of Native Xenorhabdus Strains Isolated from Entomopathogenic Nematodes in Argentina.</title>
        <authorList>
            <person name="Palma L."/>
            <person name="Frizzo L."/>
            <person name="Kaiser S."/>
            <person name="Berry C."/>
            <person name="Caballero P."/>
            <person name="Bode H.B."/>
            <person name="Del Valle E.E."/>
        </authorList>
    </citation>
    <scope>NUCLEOTIDE SEQUENCE</scope>
    <source>
        <strain evidence="8">M</strain>
    </source>
</reference>